<keyword evidence="1" id="KW-0175">Coiled coil</keyword>
<dbReference type="InterPro" id="IPR035919">
    <property type="entry name" value="EAL_sf"/>
</dbReference>
<dbReference type="PANTHER" id="PTHR33121:SF82">
    <property type="entry name" value="SIGNAL TRANSDUCTION PROTEIN CONTAINING A EAL DOMAIN"/>
    <property type="match status" value="1"/>
</dbReference>
<organism evidence="3 4">
    <name type="scientific">Paenibacillus chartarius</name>
    <dbReference type="NCBI Taxonomy" id="747481"/>
    <lineage>
        <taxon>Bacteria</taxon>
        <taxon>Bacillati</taxon>
        <taxon>Bacillota</taxon>
        <taxon>Bacilli</taxon>
        <taxon>Bacillales</taxon>
        <taxon>Paenibacillaceae</taxon>
        <taxon>Paenibacillus</taxon>
    </lineage>
</organism>
<dbReference type="Pfam" id="PF10388">
    <property type="entry name" value="YkuI_C"/>
    <property type="match status" value="1"/>
</dbReference>
<comment type="caution">
    <text evidence="3">The sequence shown here is derived from an EMBL/GenBank/DDBJ whole genome shotgun (WGS) entry which is preliminary data.</text>
</comment>
<accession>A0ABV6DSC8</accession>
<dbReference type="SUPFAM" id="SSF103190">
    <property type="entry name" value="Sensory domain-like"/>
    <property type="match status" value="1"/>
</dbReference>
<dbReference type="SMART" id="SM00052">
    <property type="entry name" value="EAL"/>
    <property type="match status" value="1"/>
</dbReference>
<protein>
    <submittedName>
        <fullName evidence="3">EAL domain-containing protein</fullName>
    </submittedName>
</protein>
<dbReference type="Gene3D" id="3.20.20.450">
    <property type="entry name" value="EAL domain"/>
    <property type="match status" value="1"/>
</dbReference>
<dbReference type="InterPro" id="IPR001633">
    <property type="entry name" value="EAL_dom"/>
</dbReference>
<dbReference type="CDD" id="cd01948">
    <property type="entry name" value="EAL"/>
    <property type="match status" value="1"/>
</dbReference>
<name>A0ABV6DSC8_9BACL</name>
<dbReference type="Pfam" id="PF00563">
    <property type="entry name" value="EAL"/>
    <property type="match status" value="1"/>
</dbReference>
<dbReference type="PANTHER" id="PTHR33121">
    <property type="entry name" value="CYCLIC DI-GMP PHOSPHODIESTERASE PDEF"/>
    <property type="match status" value="1"/>
</dbReference>
<reference evidence="3 4" key="1">
    <citation type="submission" date="2024-09" db="EMBL/GenBank/DDBJ databases">
        <authorList>
            <person name="Sun Q."/>
            <person name="Mori K."/>
        </authorList>
    </citation>
    <scope>NUCLEOTIDE SEQUENCE [LARGE SCALE GENOMIC DNA]</scope>
    <source>
        <strain evidence="3 4">CCM 7759</strain>
    </source>
</reference>
<dbReference type="InterPro" id="IPR018842">
    <property type="entry name" value="YkuI_C"/>
</dbReference>
<dbReference type="PROSITE" id="PS50883">
    <property type="entry name" value="EAL"/>
    <property type="match status" value="1"/>
</dbReference>
<evidence type="ECO:0000256" key="1">
    <source>
        <dbReference type="SAM" id="Coils"/>
    </source>
</evidence>
<dbReference type="InterPro" id="IPR050706">
    <property type="entry name" value="Cyclic-di-GMP_PDE-like"/>
</dbReference>
<evidence type="ECO:0000313" key="4">
    <source>
        <dbReference type="Proteomes" id="UP001589776"/>
    </source>
</evidence>
<evidence type="ECO:0000259" key="2">
    <source>
        <dbReference type="PROSITE" id="PS50883"/>
    </source>
</evidence>
<keyword evidence="4" id="KW-1185">Reference proteome</keyword>
<evidence type="ECO:0000313" key="3">
    <source>
        <dbReference type="EMBL" id="MFC0215558.1"/>
    </source>
</evidence>
<feature type="coiled-coil region" evidence="1">
    <location>
        <begin position="257"/>
        <end position="284"/>
    </location>
</feature>
<dbReference type="EMBL" id="JBHLWN010000098">
    <property type="protein sequence ID" value="MFC0215558.1"/>
    <property type="molecule type" value="Genomic_DNA"/>
</dbReference>
<feature type="domain" description="EAL" evidence="2">
    <location>
        <begin position="1"/>
        <end position="253"/>
    </location>
</feature>
<dbReference type="RefSeq" id="WP_377473007.1">
    <property type="nucleotide sequence ID" value="NZ_JBHLWN010000098.1"/>
</dbReference>
<sequence length="407" mass="46136">MMALQNIKLPALSEVVPYYQPIVSLQTLRVYGYEALGRWLADGERVQSLGPFFANPHVRDNEHIQIDRHLRQLAMSHLVAAGGEERLFLNLKPSWIYRTFRERGRLETLDIIDRAGIDPQRIVIEITEEEFTSPLQELTEIVELYRERGCAIAIDDIGSGSSNFDRIALLRPQIMKVDLTIMKKSGTHAGYRSLLQSFSILAERVGASLLIEGIETQDDLRGALQAGARYLQGYLFARAEPELQPAGAYAGLLREEIKRFANRAIRQQERLQALQEQLHAALHQAGADGGDAPERGFDAADEALAELLAELPPITQRVYLCREDGYQVSSNFSRRNGGWVREERYRGSNWSWRPYFISNIVMLKRQRQGTLSQVYTDLDTSLPIQTFSCPYGDKFYLFVDVGLEAEG</sequence>
<dbReference type="Gene3D" id="3.30.450.20">
    <property type="entry name" value="PAS domain"/>
    <property type="match status" value="1"/>
</dbReference>
<dbReference type="InterPro" id="IPR029151">
    <property type="entry name" value="Sensor-like_sf"/>
</dbReference>
<proteinExistence type="predicted"/>
<dbReference type="SUPFAM" id="SSF141868">
    <property type="entry name" value="EAL domain-like"/>
    <property type="match status" value="1"/>
</dbReference>
<gene>
    <name evidence="3" type="ORF">ACFFK0_24490</name>
</gene>
<dbReference type="Proteomes" id="UP001589776">
    <property type="component" value="Unassembled WGS sequence"/>
</dbReference>